<dbReference type="AlphaFoldDB" id="A0AAV8Z9B0"/>
<keyword evidence="3" id="KW-1185">Reference proteome</keyword>
<name>A0AAV8Z9B0_9CUCU</name>
<evidence type="ECO:0000313" key="2">
    <source>
        <dbReference type="EMBL" id="KAJ8960583.1"/>
    </source>
</evidence>
<organism evidence="2 3">
    <name type="scientific">Aromia moschata</name>
    <dbReference type="NCBI Taxonomy" id="1265417"/>
    <lineage>
        <taxon>Eukaryota</taxon>
        <taxon>Metazoa</taxon>
        <taxon>Ecdysozoa</taxon>
        <taxon>Arthropoda</taxon>
        <taxon>Hexapoda</taxon>
        <taxon>Insecta</taxon>
        <taxon>Pterygota</taxon>
        <taxon>Neoptera</taxon>
        <taxon>Endopterygota</taxon>
        <taxon>Coleoptera</taxon>
        <taxon>Polyphaga</taxon>
        <taxon>Cucujiformia</taxon>
        <taxon>Chrysomeloidea</taxon>
        <taxon>Cerambycidae</taxon>
        <taxon>Cerambycinae</taxon>
        <taxon>Callichromatini</taxon>
        <taxon>Aromia</taxon>
    </lineage>
</organism>
<sequence>MDLAYHGLSDGGGDFCIGNGLRPISVHESMGYHMLETIGNSRFINDTYWAHAAIDKIGKSIVIVSLEHVIRINKCRLWGPWEVEWAIDLDDIISMPKINCVELILNTRQGDSSTGTQQIKIAGQKEMLVWLHEKIEQAIIVSMEDKSWTLTEN</sequence>
<reference evidence="2" key="1">
    <citation type="journal article" date="2023" name="Insect Mol. Biol.">
        <title>Genome sequencing provides insights into the evolution of gene families encoding plant cell wall-degrading enzymes in longhorned beetles.</title>
        <authorList>
            <person name="Shin N.R."/>
            <person name="Okamura Y."/>
            <person name="Kirsch R."/>
            <person name="Pauchet Y."/>
        </authorList>
    </citation>
    <scope>NUCLEOTIDE SEQUENCE</scope>
    <source>
        <strain evidence="2">AMC_N1</strain>
    </source>
</reference>
<evidence type="ECO:0000313" key="3">
    <source>
        <dbReference type="Proteomes" id="UP001162162"/>
    </source>
</evidence>
<dbReference type="Pfam" id="PF25037">
    <property type="entry name" value="VPS13_C"/>
    <property type="match status" value="1"/>
</dbReference>
<dbReference type="Proteomes" id="UP001162162">
    <property type="component" value="Unassembled WGS sequence"/>
</dbReference>
<comment type="caution">
    <text evidence="2">The sequence shown here is derived from an EMBL/GenBank/DDBJ whole genome shotgun (WGS) entry which is preliminary data.</text>
</comment>
<gene>
    <name evidence="2" type="ORF">NQ318_013872</name>
</gene>
<dbReference type="EMBL" id="JAPWTK010000008">
    <property type="protein sequence ID" value="KAJ8960583.1"/>
    <property type="molecule type" value="Genomic_DNA"/>
</dbReference>
<dbReference type="InterPro" id="IPR056748">
    <property type="entry name" value="VPS13-like_C"/>
</dbReference>
<evidence type="ECO:0000259" key="1">
    <source>
        <dbReference type="Pfam" id="PF25037"/>
    </source>
</evidence>
<protein>
    <recommendedName>
        <fullName evidence="1">Intermembrane lipid transfer protein VPS13-like C-terminal domain-containing protein</fullName>
    </recommendedName>
</protein>
<proteinExistence type="predicted"/>
<accession>A0AAV8Z9B0</accession>
<feature type="domain" description="Intermembrane lipid transfer protein VPS13-like C-terminal" evidence="1">
    <location>
        <begin position="20"/>
        <end position="121"/>
    </location>
</feature>